<dbReference type="FunFam" id="1.10.510.10:FF:000590">
    <property type="entry name" value="PR5-like receptor kinase"/>
    <property type="match status" value="1"/>
</dbReference>
<evidence type="ECO:0000256" key="12">
    <source>
        <dbReference type="PROSITE-ProRule" id="PRU10141"/>
    </source>
</evidence>
<dbReference type="Gene3D" id="3.30.200.20">
    <property type="entry name" value="Phosphorylase Kinase, domain 1"/>
    <property type="match status" value="1"/>
</dbReference>
<feature type="transmembrane region" description="Helical" evidence="14">
    <location>
        <begin position="337"/>
        <end position="361"/>
    </location>
</feature>
<feature type="chain" id="PRO_5002092831" evidence="15">
    <location>
        <begin position="21"/>
        <end position="718"/>
    </location>
</feature>
<dbReference type="PROSITE" id="PS00107">
    <property type="entry name" value="PROTEIN_KINASE_ATP"/>
    <property type="match status" value="1"/>
</dbReference>
<proteinExistence type="predicted"/>
<comment type="subcellular location">
    <subcellularLocation>
        <location evidence="1">Membrane</location>
        <topology evidence="1">Single-pass type I membrane protein</topology>
    </subcellularLocation>
</comment>
<feature type="region of interest" description="Disordered" evidence="13">
    <location>
        <begin position="692"/>
        <end position="718"/>
    </location>
</feature>
<dbReference type="InterPro" id="IPR017441">
    <property type="entry name" value="Protein_kinase_ATP_BS"/>
</dbReference>
<dbReference type="InterPro" id="IPR045874">
    <property type="entry name" value="LRK10/LRL21-25-like"/>
</dbReference>
<evidence type="ECO:0000256" key="4">
    <source>
        <dbReference type="ARBA" id="ARBA00022692"/>
    </source>
</evidence>
<evidence type="ECO:0000256" key="14">
    <source>
        <dbReference type="SAM" id="Phobius"/>
    </source>
</evidence>
<dbReference type="Pfam" id="PF13947">
    <property type="entry name" value="GUB_WAK_bind"/>
    <property type="match status" value="1"/>
</dbReference>
<dbReference type="EC" id="2.7.11.1" evidence="17"/>
<feature type="transmembrane region" description="Helical" evidence="14">
    <location>
        <begin position="298"/>
        <end position="316"/>
    </location>
</feature>
<dbReference type="EMBL" id="KN667952">
    <property type="protein sequence ID" value="KHN05856.1"/>
    <property type="molecule type" value="Genomic_DNA"/>
</dbReference>
<evidence type="ECO:0000256" key="1">
    <source>
        <dbReference type="ARBA" id="ARBA00004479"/>
    </source>
</evidence>
<evidence type="ECO:0000256" key="7">
    <source>
        <dbReference type="ARBA" id="ARBA00022777"/>
    </source>
</evidence>
<reference evidence="17" key="1">
    <citation type="submission" date="2014-07" db="EMBL/GenBank/DDBJ databases">
        <title>Identification of a novel salt tolerance gene in wild soybean by whole-genome sequencing.</title>
        <authorList>
            <person name="Lam H.-M."/>
            <person name="Qi X."/>
            <person name="Li M.-W."/>
            <person name="Liu X."/>
            <person name="Xie M."/>
            <person name="Ni M."/>
            <person name="Xu X."/>
        </authorList>
    </citation>
    <scope>NUCLEOTIDE SEQUENCE [LARGE SCALE GENOMIC DNA]</scope>
    <source>
        <tissue evidence="17">Root</tissue>
    </source>
</reference>
<dbReference type="SUPFAM" id="SSF56112">
    <property type="entry name" value="Protein kinase-like (PK-like)"/>
    <property type="match status" value="1"/>
</dbReference>
<keyword evidence="17" id="KW-0675">Receptor</keyword>
<evidence type="ECO:0000259" key="16">
    <source>
        <dbReference type="PROSITE" id="PS50011"/>
    </source>
</evidence>
<keyword evidence="5 15" id="KW-0732">Signal</keyword>
<keyword evidence="8 12" id="KW-0067">ATP-binding</keyword>
<dbReference type="PROSITE" id="PS00108">
    <property type="entry name" value="PROTEIN_KINASE_ST"/>
    <property type="match status" value="1"/>
</dbReference>
<evidence type="ECO:0000256" key="13">
    <source>
        <dbReference type="SAM" id="MobiDB-lite"/>
    </source>
</evidence>
<dbReference type="InterPro" id="IPR000719">
    <property type="entry name" value="Prot_kinase_dom"/>
</dbReference>
<dbReference type="AlphaFoldDB" id="A0A0B2P9H2"/>
<dbReference type="GO" id="GO:0005524">
    <property type="term" value="F:ATP binding"/>
    <property type="evidence" value="ECO:0007669"/>
    <property type="project" value="UniProtKB-UniRule"/>
</dbReference>
<evidence type="ECO:0000256" key="9">
    <source>
        <dbReference type="ARBA" id="ARBA00022989"/>
    </source>
</evidence>
<organism evidence="17">
    <name type="scientific">Glycine soja</name>
    <name type="common">Wild soybean</name>
    <dbReference type="NCBI Taxonomy" id="3848"/>
    <lineage>
        <taxon>Eukaryota</taxon>
        <taxon>Viridiplantae</taxon>
        <taxon>Streptophyta</taxon>
        <taxon>Embryophyta</taxon>
        <taxon>Tracheophyta</taxon>
        <taxon>Spermatophyta</taxon>
        <taxon>Magnoliopsida</taxon>
        <taxon>eudicotyledons</taxon>
        <taxon>Gunneridae</taxon>
        <taxon>Pentapetalae</taxon>
        <taxon>rosids</taxon>
        <taxon>fabids</taxon>
        <taxon>Fabales</taxon>
        <taxon>Fabaceae</taxon>
        <taxon>Papilionoideae</taxon>
        <taxon>50 kb inversion clade</taxon>
        <taxon>NPAAA clade</taxon>
        <taxon>indigoferoid/millettioid clade</taxon>
        <taxon>Phaseoleae</taxon>
        <taxon>Glycine</taxon>
        <taxon>Glycine subgen. Soja</taxon>
    </lineage>
</organism>
<evidence type="ECO:0000256" key="5">
    <source>
        <dbReference type="ARBA" id="ARBA00022729"/>
    </source>
</evidence>
<dbReference type="Gene3D" id="1.10.510.10">
    <property type="entry name" value="Transferase(Phosphotransferase) domain 1"/>
    <property type="match status" value="1"/>
</dbReference>
<gene>
    <name evidence="17" type="ORF">glysoja_033594</name>
</gene>
<dbReference type="InterPro" id="IPR001245">
    <property type="entry name" value="Ser-Thr/Tyr_kinase_cat_dom"/>
</dbReference>
<dbReference type="GO" id="GO:0030247">
    <property type="term" value="F:polysaccharide binding"/>
    <property type="evidence" value="ECO:0007669"/>
    <property type="project" value="InterPro"/>
</dbReference>
<dbReference type="CDD" id="cd14066">
    <property type="entry name" value="STKc_IRAK"/>
    <property type="match status" value="1"/>
</dbReference>
<name>A0A0B2P9H2_GLYSO</name>
<feature type="domain" description="Protein kinase" evidence="16">
    <location>
        <begin position="396"/>
        <end position="681"/>
    </location>
</feature>
<evidence type="ECO:0000256" key="11">
    <source>
        <dbReference type="ARBA" id="ARBA00023180"/>
    </source>
</evidence>
<dbReference type="PANTHER" id="PTHR27009">
    <property type="entry name" value="RUST RESISTANCE KINASE LR10-RELATED"/>
    <property type="match status" value="1"/>
</dbReference>
<evidence type="ECO:0000313" key="17">
    <source>
        <dbReference type="EMBL" id="KHN05856.1"/>
    </source>
</evidence>
<keyword evidence="3 17" id="KW-0808">Transferase</keyword>
<keyword evidence="4 14" id="KW-0812">Transmembrane</keyword>
<dbReference type="SMART" id="SM00220">
    <property type="entry name" value="S_TKc"/>
    <property type="match status" value="1"/>
</dbReference>
<dbReference type="GO" id="GO:0004674">
    <property type="term" value="F:protein serine/threonine kinase activity"/>
    <property type="evidence" value="ECO:0007669"/>
    <property type="project" value="UniProtKB-KW"/>
</dbReference>
<dbReference type="InterPro" id="IPR008271">
    <property type="entry name" value="Ser/Thr_kinase_AS"/>
</dbReference>
<keyword evidence="6 12" id="KW-0547">Nucleotide-binding</keyword>
<accession>A0A0B2P9H2</accession>
<dbReference type="Proteomes" id="UP000053555">
    <property type="component" value="Unassembled WGS sequence"/>
</dbReference>
<dbReference type="InterPro" id="IPR025287">
    <property type="entry name" value="WAK_GUB"/>
</dbReference>
<feature type="compositionally biased region" description="Low complexity" evidence="13">
    <location>
        <begin position="692"/>
        <end position="701"/>
    </location>
</feature>
<sequence length="718" mass="83185">MVTFLAIIILVLLFQQTCLAKQHHHHPPCYSSCGEIHNITYPFRLKGDPISCGDQDYELDCVENVTVMTLFSGKFHVQEINYKRYEIRLTDAGVVEDIACSIPRYFFNLYNFTYIGGLNYSAYGPLSFSGYPQYAVFLNCTTPVTDDPRYVAVKVNGNCDSSSVGHIYAILVTDDDDRFGFTLTDIKVGCRLKVATFANWKYNNREVNVSYSDINKWLHHGIWMSWFFPVICRDRCGKGVSCYIDQTTRETRCADSYCQIFGIQTYKCGIRNQILEYMRQILGYTVGYLKSVIMDQNMLYFLTHSTIFIFTGYVNRIRYREQLTSWDSEAEFFEQNAIAIFLATRLLFGITLLLMLYIYMWRRRHYSMYENIEIFLLDSNLNPIRYEYREIKKMTKDFKVKLGEGGFGSVYKGKLRSGLDVAIKMLTKSKTRGQDFISEVATIGRIHHVNVVRLIGYCAEGEKHALVYEFMPNGSLDKYIFSKEESVSLSYDKTYEICLGIARGIAYLHQDCDVQILHFDIKPHNILLDDNFIPKVSDFGLAKLYPIKDKSIILTGLRGTFGYMAPELFYKNIGGVSYKADVYSFGMLLMEMGSRRRNSNPHTEHSSQHFFPFWIYDHFMEEKDIHMEEVSEEDKILVKKMFIVSLWCIQLKPNDRPSMKKVVEMLEGKVENIDMPPKPVFYPHETTIDSDQASWSDSTSSCKNIDKTKSNFSLENNS</sequence>
<evidence type="ECO:0000256" key="15">
    <source>
        <dbReference type="SAM" id="SignalP"/>
    </source>
</evidence>
<protein>
    <submittedName>
        <fullName evidence="17">Putative receptor-like protein kinase</fullName>
        <ecNumber evidence="17">2.7.11.1</ecNumber>
    </submittedName>
</protein>
<evidence type="ECO:0000256" key="10">
    <source>
        <dbReference type="ARBA" id="ARBA00023136"/>
    </source>
</evidence>
<evidence type="ECO:0000256" key="2">
    <source>
        <dbReference type="ARBA" id="ARBA00022527"/>
    </source>
</evidence>
<evidence type="ECO:0000256" key="8">
    <source>
        <dbReference type="ARBA" id="ARBA00022840"/>
    </source>
</evidence>
<keyword evidence="2" id="KW-0723">Serine/threonine-protein kinase</keyword>
<keyword evidence="7 17" id="KW-0418">Kinase</keyword>
<dbReference type="Pfam" id="PF07714">
    <property type="entry name" value="PK_Tyr_Ser-Thr"/>
    <property type="match status" value="1"/>
</dbReference>
<evidence type="ECO:0000256" key="3">
    <source>
        <dbReference type="ARBA" id="ARBA00022679"/>
    </source>
</evidence>
<keyword evidence="11" id="KW-0325">Glycoprotein</keyword>
<feature type="binding site" evidence="12">
    <location>
        <position position="424"/>
    </location>
    <ligand>
        <name>ATP</name>
        <dbReference type="ChEBI" id="CHEBI:30616"/>
    </ligand>
</feature>
<dbReference type="PROSITE" id="PS50011">
    <property type="entry name" value="PROTEIN_KINASE_DOM"/>
    <property type="match status" value="1"/>
</dbReference>
<dbReference type="InterPro" id="IPR011009">
    <property type="entry name" value="Kinase-like_dom_sf"/>
</dbReference>
<dbReference type="GO" id="GO:0016020">
    <property type="term" value="C:membrane"/>
    <property type="evidence" value="ECO:0007669"/>
    <property type="project" value="UniProtKB-SubCell"/>
</dbReference>
<keyword evidence="10 14" id="KW-0472">Membrane</keyword>
<feature type="signal peptide" evidence="15">
    <location>
        <begin position="1"/>
        <end position="20"/>
    </location>
</feature>
<dbReference type="FunFam" id="3.30.200.20:FF:000178">
    <property type="entry name" value="serine/threonine-protein kinase PBS1-like"/>
    <property type="match status" value="1"/>
</dbReference>
<evidence type="ECO:0000256" key="6">
    <source>
        <dbReference type="ARBA" id="ARBA00022741"/>
    </source>
</evidence>
<keyword evidence="9 14" id="KW-1133">Transmembrane helix</keyword>